<dbReference type="EMBL" id="KF611977">
    <property type="protein sequence ID" value="AHH82598.1"/>
    <property type="molecule type" value="Genomic_DNA"/>
</dbReference>
<protein>
    <submittedName>
        <fullName evidence="1">ORF-9</fullName>
    </submittedName>
</protein>
<evidence type="ECO:0000313" key="1">
    <source>
        <dbReference type="EMBL" id="AHH82598.1"/>
    </source>
</evidence>
<reference evidence="1 3" key="3">
    <citation type="journal article" date="1998" name="J. Gen. Virol.">
        <title>The single-nucleocapsid nucleopolyhedrovirus of Buzura suppressaria encodes a P10 protein.</title>
        <authorList>
            <person name="van Oers M.M."/>
            <person name="Hu Z."/>
            <person name="Arif B.M."/>
            <person name="van Strien E.A."/>
            <person name="van Lent J.W."/>
            <person name="Vlak J.M."/>
        </authorList>
    </citation>
    <scope>NUCLEOTIDE SEQUENCE [LARGE SCALE GENOMIC DNA]</scope>
    <source>
        <strain evidence="1">Hubei</strain>
    </source>
</reference>
<organismHost>
    <name type="scientific">Lepidoptera</name>
    <name type="common">moths &amp; butterflies</name>
    <dbReference type="NCBI Taxonomy" id="7088"/>
</organismHost>
<evidence type="ECO:0000313" key="2">
    <source>
        <dbReference type="EMBL" id="AKN90979.1"/>
    </source>
</evidence>
<reference evidence="1 3" key="5">
    <citation type="journal article" date="1998" name="Virus Res.">
        <title>Genetic organization of the HindIII-I region of the single-nucleocapsid nucleopolyhedrovirus of Buzura suppressaria.</title>
        <authorList>
            <person name="Hu Z.H."/>
            <person name="Arif B.M."/>
            <person name="Sun J.S."/>
            <person name="Chen X.W."/>
            <person name="Zuidema D."/>
            <person name="Goldbach R.W."/>
            <person name="Vlak J.M."/>
        </authorList>
    </citation>
    <scope>NUCLEOTIDE SEQUENCE [LARGE SCALE GENOMIC DNA]</scope>
    <source>
        <strain evidence="1">Hubei</strain>
    </source>
</reference>
<evidence type="ECO:0000313" key="3">
    <source>
        <dbReference type="Proteomes" id="UP000214366"/>
    </source>
</evidence>
<reference evidence="1 3" key="4">
    <citation type="journal article" date="1998" name="J. Gen. Virol.">
        <title>Distinct gene arrangement in the Buzura suppressaria single-nucleocapsid nucleopolyhedrovirus genome.</title>
        <authorList>
            <person name="Hu Z.H."/>
            <person name="Arif B.M."/>
            <person name="Jin F."/>
            <person name="Martens J.W."/>
            <person name="Chen X.W."/>
            <person name="Sun J.S."/>
            <person name="Zuidema D."/>
            <person name="Goldbach R.W."/>
            <person name="Vlak J.M."/>
        </authorList>
    </citation>
    <scope>NUCLEOTIDE SEQUENCE [LARGE SCALE GENOMIC DNA]</scope>
    <source>
        <strain evidence="1">Hubei</strain>
    </source>
</reference>
<organism evidence="1 3">
    <name type="scientific">Buzura suppressaria nuclear polyhedrosis virus</name>
    <name type="common">BsNPV</name>
    <dbReference type="NCBI Taxonomy" id="74320"/>
    <lineage>
        <taxon>Viruses</taxon>
        <taxon>Viruses incertae sedis</taxon>
        <taxon>Naldaviricetes</taxon>
        <taxon>Lefavirales</taxon>
        <taxon>Baculoviridae</taxon>
        <taxon>Alphabaculovirus</taxon>
        <taxon>Alphabaculovirus busuppressariae</taxon>
    </lineage>
</organism>
<proteinExistence type="predicted"/>
<reference evidence="1 3" key="1">
    <citation type="journal article" date="1993" name="J. Gen. Virol.">
        <title>Nucleotide sequence of the Buzura suppressaria single nucleocapsid nuclear polyhedrosis virus polyhedrin gene.</title>
        <authorList>
            <person name="Hu Z.H."/>
            <person name="Liu M.F."/>
            <person name="Jin F."/>
            <person name="Wang Z.X."/>
            <person name="Liu X.Y."/>
            <person name="Li M.J."/>
            <person name="Liang B.F."/>
            <person name="Xie T.E."/>
        </authorList>
    </citation>
    <scope>NUCLEOTIDE SEQUENCE [LARGE SCALE GENOMIC DNA]</scope>
    <source>
        <strain evidence="1">Hubei</strain>
    </source>
</reference>
<reference evidence="2" key="7">
    <citation type="submission" date="2014-10" db="EMBL/GenBank/DDBJ databases">
        <authorList>
            <person name="Seo M.-J."/>
            <person name="Seok Y.J."/>
            <person name="Cha I.-T."/>
        </authorList>
    </citation>
    <scope>NUCLEOTIDE SEQUENCE</scope>
    <source>
        <strain evidence="2">Guangxi</strain>
    </source>
</reference>
<dbReference type="KEGG" id="vg:18266929"/>
<dbReference type="Proteomes" id="UP000214366">
    <property type="component" value="Segment"/>
</dbReference>
<dbReference type="EMBL" id="KM986882">
    <property type="protein sequence ID" value="AKN90979.1"/>
    <property type="molecule type" value="Genomic_DNA"/>
</dbReference>
<dbReference type="InterPro" id="IPR009265">
    <property type="entry name" value="AcMNPV_Orf29"/>
</dbReference>
<sequence>MPCTSSGSKQKYTVSNSQHKYNDVKYQYNEVMQAKRQLEIQTAHQERLKRITKDPKELAKIDDKLHQIRTSFLNFGVEKF</sequence>
<reference evidence="1 3" key="2">
    <citation type="journal article" date="1997" name="Virus Res.">
        <title>Characterization of the ecdysteroid UDP-glucosyltransferase gene of a single nucleocapsid nucleopolyhedrovirus of Buzura suppressaria.</title>
        <authorList>
            <person name="Hu Z.H."/>
            <person name="Broer R."/>
            <person name="Westerlaken J."/>
            <person name="Martens J.W."/>
            <person name="Jin F."/>
            <person name="Jehle J.A."/>
            <person name="Wang L.M."/>
            <person name="Vlak J.M."/>
        </authorList>
    </citation>
    <scope>NUCLEOTIDE SEQUENCE [LARGE SCALE GENOMIC DNA]</scope>
    <source>
        <strain evidence="1">Hubei</strain>
    </source>
</reference>
<dbReference type="RefSeq" id="YP_009001786.1">
    <property type="nucleotide sequence ID" value="NC_023442.1"/>
</dbReference>
<dbReference type="GeneID" id="18266929"/>
<dbReference type="OrthoDB" id="24948at10239"/>
<accession>W5VKH0</accession>
<reference evidence="1 3" key="6">
    <citation type="journal article" date="2014" name="PLoS ONE">
        <title>Genome Sequence and Analysis of Buzura suppressaria Nucleopolyhedrovirus: A Group II Alphabaculovirus.</title>
        <authorList>
            <person name="Zhu Z."/>
            <person name="Yin F."/>
            <person name="Liu X."/>
            <person name="Hou D."/>
            <person name="Wang J."/>
            <person name="Zhang L."/>
            <person name="Arif B."/>
            <person name="Wang H."/>
            <person name="Deng F."/>
            <person name="Hu Z."/>
        </authorList>
    </citation>
    <scope>NUCLEOTIDE SEQUENCE [LARGE SCALE GENOMIC DNA]</scope>
    <source>
        <strain evidence="1">Hubei</strain>
    </source>
</reference>
<name>W5VKH0_NPVBS</name>
<keyword evidence="3" id="KW-1185">Reference proteome</keyword>
<dbReference type="Pfam" id="PF06034">
    <property type="entry name" value="DUF919"/>
    <property type="match status" value="1"/>
</dbReference>